<dbReference type="Pfam" id="PF00125">
    <property type="entry name" value="Histone"/>
    <property type="match status" value="1"/>
</dbReference>
<dbReference type="SUPFAM" id="SSF47113">
    <property type="entry name" value="Histone-fold"/>
    <property type="match status" value="1"/>
</dbReference>
<feature type="compositionally biased region" description="Low complexity" evidence="2">
    <location>
        <begin position="1"/>
        <end position="10"/>
    </location>
</feature>
<dbReference type="AlphaFoldDB" id="A0A836IYB5"/>
<dbReference type="EMBL" id="JAFJZO010000016">
    <property type="protein sequence ID" value="KAG5508765.1"/>
    <property type="molecule type" value="Genomic_DNA"/>
</dbReference>
<feature type="region of interest" description="Disordered" evidence="2">
    <location>
        <begin position="1"/>
        <end position="110"/>
    </location>
</feature>
<dbReference type="OrthoDB" id="262106at2759"/>
<comment type="similarity">
    <text evidence="1">Belongs to the histone H3 family.</text>
</comment>
<dbReference type="Proteomes" id="UP000674318">
    <property type="component" value="Unassembled WGS sequence"/>
</dbReference>
<proteinExistence type="inferred from homology"/>
<feature type="compositionally biased region" description="Basic residues" evidence="2">
    <location>
        <begin position="84"/>
        <end position="95"/>
    </location>
</feature>
<dbReference type="KEGG" id="phet:94291308"/>
<dbReference type="SMART" id="SM00428">
    <property type="entry name" value="H3"/>
    <property type="match status" value="1"/>
</dbReference>
<dbReference type="CDD" id="cd22911">
    <property type="entry name" value="HFD_H3"/>
    <property type="match status" value="1"/>
</dbReference>
<dbReference type="FunFam" id="1.10.20.10:FF:000077">
    <property type="entry name" value="Histone H3 variant"/>
    <property type="match status" value="1"/>
</dbReference>
<dbReference type="InterPro" id="IPR000164">
    <property type="entry name" value="Histone_H3/CENP-A"/>
</dbReference>
<dbReference type="InterPro" id="IPR009072">
    <property type="entry name" value="Histone-fold"/>
</dbReference>
<dbReference type="PRINTS" id="PR00622">
    <property type="entry name" value="HISTONEH3"/>
</dbReference>
<evidence type="ECO:0000313" key="5">
    <source>
        <dbReference type="Proteomes" id="UP000674318"/>
    </source>
</evidence>
<accession>A0A836IYB5</accession>
<protein>
    <recommendedName>
        <fullName evidence="3">Core Histone H2A/H2B/H3 domain-containing protein</fullName>
    </recommendedName>
</protein>
<evidence type="ECO:0000313" key="4">
    <source>
        <dbReference type="EMBL" id="KAG5508765.1"/>
    </source>
</evidence>
<dbReference type="GO" id="GO:0003677">
    <property type="term" value="F:DNA binding"/>
    <property type="evidence" value="ECO:0007669"/>
    <property type="project" value="InterPro"/>
</dbReference>
<dbReference type="Gene3D" id="1.10.20.10">
    <property type="entry name" value="Histone, subunit A"/>
    <property type="match status" value="1"/>
</dbReference>
<comment type="caution">
    <text evidence="4">The sequence shown here is derived from an EMBL/GenBank/DDBJ whole genome shotgun (WGS) entry which is preliminary data.</text>
</comment>
<dbReference type="GO" id="GO:0000786">
    <property type="term" value="C:nucleosome"/>
    <property type="evidence" value="ECO:0007669"/>
    <property type="project" value="InterPro"/>
</dbReference>
<name>A0A836IYB5_9TRYP</name>
<dbReference type="GO" id="GO:0046982">
    <property type="term" value="F:protein heterodimerization activity"/>
    <property type="evidence" value="ECO:0007669"/>
    <property type="project" value="InterPro"/>
</dbReference>
<organism evidence="4 5">
    <name type="scientific">Porcisia hertigi</name>
    <dbReference type="NCBI Taxonomy" id="2761500"/>
    <lineage>
        <taxon>Eukaryota</taxon>
        <taxon>Discoba</taxon>
        <taxon>Euglenozoa</taxon>
        <taxon>Kinetoplastea</taxon>
        <taxon>Metakinetoplastina</taxon>
        <taxon>Trypanosomatida</taxon>
        <taxon>Trypanosomatidae</taxon>
        <taxon>Leishmaniinae</taxon>
        <taxon>Porcisia</taxon>
    </lineage>
</organism>
<dbReference type="GeneID" id="94291308"/>
<sequence length="204" mass="22580">MSTRPLLCLPLTPPPPPPLHTRLPRSHTRSLYPPTLSTSSSSLPPRRSPPEYQPPAPSPHSLTNPPTLLPHPAAMSRTKETARTKRGITSKRSKKAPSAASGVKKSQRRWHPGTCAIREIKKFQKSTDLLIQCAPFQRLVREVSSAQKEGVRFQSSAIMAIQEATEAYIVSVLADTNLACIHAKRVTIQPKDVQLAMRLRGERH</sequence>
<dbReference type="GO" id="GO:0030527">
    <property type="term" value="F:structural constituent of chromatin"/>
    <property type="evidence" value="ECO:0007669"/>
    <property type="project" value="InterPro"/>
</dbReference>
<dbReference type="PROSITE" id="PS00959">
    <property type="entry name" value="HISTONE_H3_2"/>
    <property type="match status" value="1"/>
</dbReference>
<reference evidence="4 5" key="1">
    <citation type="submission" date="2021-02" db="EMBL/GenBank/DDBJ databases">
        <title>Porcisia hertigi Genome sequencing and assembly.</title>
        <authorList>
            <person name="Almutairi H."/>
            <person name="Gatherer D."/>
        </authorList>
    </citation>
    <scope>NUCLEOTIDE SEQUENCE [LARGE SCALE GENOMIC DNA]</scope>
    <source>
        <strain evidence="4 5">C119</strain>
    </source>
</reference>
<dbReference type="InterPro" id="IPR007125">
    <property type="entry name" value="H2A/H2B/H3"/>
</dbReference>
<feature type="compositionally biased region" description="Low complexity" evidence="2">
    <location>
        <begin position="29"/>
        <end position="45"/>
    </location>
</feature>
<evidence type="ECO:0000256" key="2">
    <source>
        <dbReference type="SAM" id="MobiDB-lite"/>
    </source>
</evidence>
<feature type="domain" description="Core Histone H2A/H2B/H3" evidence="3">
    <location>
        <begin position="112"/>
        <end position="199"/>
    </location>
</feature>
<gene>
    <name evidence="4" type="ORF">JKF63_05263</name>
</gene>
<keyword evidence="5" id="KW-1185">Reference proteome</keyword>
<dbReference type="RefSeq" id="XP_067758233.1">
    <property type="nucleotide sequence ID" value="XM_067901231.1"/>
</dbReference>
<evidence type="ECO:0000256" key="1">
    <source>
        <dbReference type="ARBA" id="ARBA00010343"/>
    </source>
</evidence>
<dbReference type="PANTHER" id="PTHR11426">
    <property type="entry name" value="HISTONE H3"/>
    <property type="match status" value="1"/>
</dbReference>
<evidence type="ECO:0000259" key="3">
    <source>
        <dbReference type="Pfam" id="PF00125"/>
    </source>
</evidence>